<comment type="caution">
    <text evidence="1">The sequence shown here is derived from an EMBL/GenBank/DDBJ whole genome shotgun (WGS) entry which is preliminary data.</text>
</comment>
<dbReference type="EMBL" id="JACIEP010000007">
    <property type="protein sequence ID" value="MBB4036377.1"/>
    <property type="molecule type" value="Genomic_DNA"/>
</dbReference>
<gene>
    <name evidence="1" type="ORF">GGR21_002279</name>
</gene>
<keyword evidence="2" id="KW-1185">Reference proteome</keyword>
<dbReference type="RefSeq" id="WP_183307277.1">
    <property type="nucleotide sequence ID" value="NZ_JACIEP010000007.1"/>
</dbReference>
<evidence type="ECO:0000313" key="1">
    <source>
        <dbReference type="EMBL" id="MBB4036377.1"/>
    </source>
</evidence>
<evidence type="ECO:0000313" key="2">
    <source>
        <dbReference type="Proteomes" id="UP000555103"/>
    </source>
</evidence>
<dbReference type="Proteomes" id="UP000555103">
    <property type="component" value="Unassembled WGS sequence"/>
</dbReference>
<accession>A0A840CJZ2</accession>
<protein>
    <submittedName>
        <fullName evidence="1">Uncharacterized protein</fullName>
    </submittedName>
</protein>
<name>A0A840CJZ2_9BACT</name>
<organism evidence="1 2">
    <name type="scientific">Dysgonomonas hofstadii</name>
    <dbReference type="NCBI Taxonomy" id="637886"/>
    <lineage>
        <taxon>Bacteria</taxon>
        <taxon>Pseudomonadati</taxon>
        <taxon>Bacteroidota</taxon>
        <taxon>Bacteroidia</taxon>
        <taxon>Bacteroidales</taxon>
        <taxon>Dysgonomonadaceae</taxon>
        <taxon>Dysgonomonas</taxon>
    </lineage>
</organism>
<proteinExistence type="predicted"/>
<dbReference type="AlphaFoldDB" id="A0A840CJZ2"/>
<reference evidence="1 2" key="1">
    <citation type="submission" date="2020-08" db="EMBL/GenBank/DDBJ databases">
        <title>Genomic Encyclopedia of Type Strains, Phase IV (KMG-IV): sequencing the most valuable type-strain genomes for metagenomic binning, comparative biology and taxonomic classification.</title>
        <authorList>
            <person name="Goeker M."/>
        </authorList>
    </citation>
    <scope>NUCLEOTIDE SEQUENCE [LARGE SCALE GENOMIC DNA]</scope>
    <source>
        <strain evidence="1 2">DSM 104969</strain>
    </source>
</reference>
<sequence>MGTLFYLFLIFLFIKLIQYVIKKGKERNESQNQNSDIPRQIFPQLQTKATSYSSGYSGDEVFESSLGFYTFEVDDDKEEFYFTVQDKKYSFTFRNLLGYEIKTRNDAVITIELRTNRPGLAFLEIECFSKQKAVELLPEDERRPLPLHRLYEEELSTAEEIGEILEDILEDNKDYVEEALIEETPPPVPVIVTEEKIEEKEKEVTIGNTPNLLDIMASVKADKETVTEDVIPEHDEEYPVTEEVIIEPETEIYKPLEEQSEVGEKPDDGLVKISLSDVEYYSYGKFLDSDVQSAVGDAKMRGKKEIFITKEQLEKLKQ</sequence>